<proteinExistence type="predicted"/>
<name>A0A1I5Q823_9GAMM</name>
<evidence type="ECO:0000313" key="1">
    <source>
        <dbReference type="EMBL" id="SFP42312.1"/>
    </source>
</evidence>
<reference evidence="1 2" key="1">
    <citation type="submission" date="2016-10" db="EMBL/GenBank/DDBJ databases">
        <authorList>
            <person name="de Groot N.N."/>
        </authorList>
    </citation>
    <scope>NUCLEOTIDE SEQUENCE [LARGE SCALE GENOMIC DNA]</scope>
    <source>
        <strain evidence="1 2">CCUG 59231</strain>
    </source>
</reference>
<dbReference type="STRING" id="658457.SAMN05216601_11146"/>
<dbReference type="Gene3D" id="3.30.565.10">
    <property type="entry name" value="Histidine kinase-like ATPase, C-terminal domain"/>
    <property type="match status" value="1"/>
</dbReference>
<keyword evidence="1" id="KW-0418">Kinase</keyword>
<dbReference type="AlphaFoldDB" id="A0A1I5Q823"/>
<dbReference type="EMBL" id="FOWP01000011">
    <property type="protein sequence ID" value="SFP42312.1"/>
    <property type="molecule type" value="Genomic_DNA"/>
</dbReference>
<protein>
    <submittedName>
        <fullName evidence="1">Histidine kinase-, DNA gyrase B-, and HSP90-like ATPase</fullName>
    </submittedName>
</protein>
<keyword evidence="1" id="KW-0808">Transferase</keyword>
<dbReference type="Proteomes" id="UP000182400">
    <property type="component" value="Unassembled WGS sequence"/>
</dbReference>
<gene>
    <name evidence="1" type="ORF">SAMN05216601_11146</name>
</gene>
<organism evidence="1 2">
    <name type="scientific">Ectopseudomonas composti</name>
    <dbReference type="NCBI Taxonomy" id="658457"/>
    <lineage>
        <taxon>Bacteria</taxon>
        <taxon>Pseudomonadati</taxon>
        <taxon>Pseudomonadota</taxon>
        <taxon>Gammaproteobacteria</taxon>
        <taxon>Pseudomonadales</taxon>
        <taxon>Pseudomonadaceae</taxon>
        <taxon>Ectopseudomonas</taxon>
    </lineage>
</organism>
<dbReference type="GO" id="GO:0016301">
    <property type="term" value="F:kinase activity"/>
    <property type="evidence" value="ECO:0007669"/>
    <property type="project" value="UniProtKB-KW"/>
</dbReference>
<dbReference type="RefSeq" id="WP_074940876.1">
    <property type="nucleotide sequence ID" value="NZ_FOWP01000011.1"/>
</dbReference>
<dbReference type="SUPFAM" id="SSF55874">
    <property type="entry name" value="ATPase domain of HSP90 chaperone/DNA topoisomerase II/histidine kinase"/>
    <property type="match status" value="1"/>
</dbReference>
<sequence>MSNVHILRAVENIKSNTTIYTPIIEVIVNSIQAIEASKIERGTIKIIAIRSKQTESDGTLPPIVSLKITDNGIGFTQANRDSFDTFYSDHKIEIGGKGFGRFTCLKYFNNLQIDSHYTENGKRLHRVFSMGKRHEIIVNEKLSPSSEPENRTSALLSEIKSSHLSKKLSTLARSLTERLLPYFITKSYTCPIITLCEEDDSGLIVLNDLFKSQTGLIREIPLSNNTFSINSKEKQEKFEVRFFKIYSPKNQKSRISLVAHKREVTETAVHAYIPEFSDEFYDKNYDNTENKERNYIIKTYVFSEYLDNHVSLERGSFEFQKQDDMLFGISQNEIEEKAASLTATTVTNELSARQEKKREDVNEYIRTHAPWHKDLVRNADLSSLSYHPSKEEIELFLQREKYRIEAEIRIQIDQISTNTAPQTPEEITKIVDQISDASKNNLIHYVALRKNILKVFEKALELDENGKYRAEDELHNIIFPTKRDSENTSYSSHNLWIIDERLTFTDFISSDQPLNGGNTERPDLLLYGSRVAFRGENQPSNPVTIFEFKKPGRDDFANPSSKEDPIQQIIRYTNSIRNGAFKTPKGKQILISPNTPFYGYVICEMSSKVEDWLRFEKDFKQMPDNSGWFNWASNINLYIEVISWDKALKDANMRNKIFFHKLGIDI</sequence>
<evidence type="ECO:0000313" key="2">
    <source>
        <dbReference type="Proteomes" id="UP000182400"/>
    </source>
</evidence>
<dbReference type="InterPro" id="IPR036890">
    <property type="entry name" value="HATPase_C_sf"/>
</dbReference>
<dbReference type="OrthoDB" id="2041081at2"/>
<accession>A0A1I5Q823</accession>